<dbReference type="GO" id="GO:0008270">
    <property type="term" value="F:zinc ion binding"/>
    <property type="evidence" value="ECO:0007669"/>
    <property type="project" value="UniProtKB-KW"/>
</dbReference>
<keyword evidence="1" id="KW-0479">Metal-binding</keyword>
<feature type="compositionally biased region" description="Polar residues" evidence="5">
    <location>
        <begin position="415"/>
        <end position="425"/>
    </location>
</feature>
<keyword evidence="3" id="KW-0862">Zinc</keyword>
<dbReference type="InterPro" id="IPR052256">
    <property type="entry name" value="E3_ubiquitin-ligase_CHFR"/>
</dbReference>
<dbReference type="Gene3D" id="3.30.60.90">
    <property type="match status" value="1"/>
</dbReference>
<protein>
    <recommendedName>
        <fullName evidence="6">RING-type domain-containing protein</fullName>
    </recommendedName>
</protein>
<dbReference type="InterPro" id="IPR001841">
    <property type="entry name" value="Znf_RING"/>
</dbReference>
<dbReference type="InterPro" id="IPR013083">
    <property type="entry name" value="Znf_RING/FYVE/PHD"/>
</dbReference>
<dbReference type="InterPro" id="IPR043145">
    <property type="entry name" value="Znf_ZZ_sf"/>
</dbReference>
<evidence type="ECO:0000259" key="6">
    <source>
        <dbReference type="PROSITE" id="PS50089"/>
    </source>
</evidence>
<sequence>MAEGGSSGANGVDLEKELSCSICTDILYQPLTLLDCLHTFCGCCLQEWFTWQRASAISSGRSNHPYTCPSCRETVRATKADWRLSTLLEGYLRANPDRIKPEEEKDEMRKHYKPGDDVLPPVHTPRDEEDSEDERLTAEVRELSMASVDPSADRRRAERATRDRQRRRQERRASPQSRHTAEELGRQQQSSRWVARQATRQESVEDRQIEHQPSLRSLLSGSDISSEDVQEEILQSIYSEGLLNGIDMDNLTPAQEEELTERIAEAYRRRQRHRERSRNRERDDQQGRPSQSQDVRAESPAREQHRADPSQSQQQQAREPRARPPISRPHLFEQTGAGAERNQRRSASSTSHRRVPSTEARSDTAEGTPPARSATDLSPGQRSDDMQGSRPRASSSNARSTTDPSGLRSDVQRVRGSSTLGSSTVDDAVRPGSRDSQVLPHRRQTNPPAASTSQAPLTANHDHVPAQTTAHQPSVRPAVSKSAFAPEAVQAEQLHSNAPRLSCSRCAKPDIEAKLHYNCSKCDDGNFNLCLQCYRGSQGCRHWFGFGFVAMSKYQREAPPEGYPRGYDYPHILTPRRHVAPSDTLSPSSNTSSSTGLEEGAFCESCFTNANTNYWYCATCLDGAWGFCNACVLQGKHCTHPLLPLAHISTLPPDSSRDPSRLQFLPLPHLKQHSYVHVPAITACDICTLDIPSNATRYHCTQCSDGDYDICNTCYNSLVATGKISITNGPNGWRRCLNNHRMSIIGFSSTAQGQVRTSTRDPVGGFRLKEPMSGGGGSAPPPSPQGNTGKRTAGWSWFPAEENRDELAFPRNAEVRECEDLNADWAVGVYAGRVGVFPSNHTRKM</sequence>
<feature type="compositionally biased region" description="Basic and acidic residues" evidence="5">
    <location>
        <begin position="295"/>
        <end position="308"/>
    </location>
</feature>
<dbReference type="Proteomes" id="UP000756132">
    <property type="component" value="Chromosome 5"/>
</dbReference>
<dbReference type="SUPFAM" id="SSF50044">
    <property type="entry name" value="SH3-domain"/>
    <property type="match status" value="1"/>
</dbReference>
<dbReference type="AlphaFoldDB" id="A0A9Q8LJK2"/>
<dbReference type="GO" id="GO:0005634">
    <property type="term" value="C:nucleus"/>
    <property type="evidence" value="ECO:0007669"/>
    <property type="project" value="TreeGrafter"/>
</dbReference>
<feature type="compositionally biased region" description="Basic and acidic residues" evidence="5">
    <location>
        <begin position="151"/>
        <end position="163"/>
    </location>
</feature>
<dbReference type="Pfam" id="PF00097">
    <property type="entry name" value="zf-C3HC4"/>
    <property type="match status" value="1"/>
</dbReference>
<evidence type="ECO:0000313" key="8">
    <source>
        <dbReference type="Proteomes" id="UP000756132"/>
    </source>
</evidence>
<dbReference type="OMA" id="NNCVNQG"/>
<feature type="compositionally biased region" description="Low complexity" evidence="5">
    <location>
        <begin position="389"/>
        <end position="400"/>
    </location>
</feature>
<dbReference type="GO" id="GO:0016567">
    <property type="term" value="P:protein ubiquitination"/>
    <property type="evidence" value="ECO:0007669"/>
    <property type="project" value="TreeGrafter"/>
</dbReference>
<evidence type="ECO:0000313" key="7">
    <source>
        <dbReference type="EMBL" id="UJO18339.1"/>
    </source>
</evidence>
<dbReference type="RefSeq" id="XP_047762705.1">
    <property type="nucleotide sequence ID" value="XM_047905188.1"/>
</dbReference>
<dbReference type="PROSITE" id="PS00518">
    <property type="entry name" value="ZF_RING_1"/>
    <property type="match status" value="1"/>
</dbReference>
<dbReference type="SUPFAM" id="SSF57850">
    <property type="entry name" value="RING/U-box"/>
    <property type="match status" value="3"/>
</dbReference>
<feature type="compositionally biased region" description="Basic and acidic residues" evidence="5">
    <location>
        <begin position="98"/>
        <end position="116"/>
    </location>
</feature>
<reference evidence="7" key="2">
    <citation type="journal article" date="2022" name="Microb. Genom.">
        <title>A chromosome-scale genome assembly of the tomato pathogen Cladosporium fulvum reveals a compartmentalized genome architecture and the presence of a dispensable chromosome.</title>
        <authorList>
            <person name="Zaccaron A.Z."/>
            <person name="Chen L.H."/>
            <person name="Samaras A."/>
            <person name="Stergiopoulos I."/>
        </authorList>
    </citation>
    <scope>NUCLEOTIDE SEQUENCE</scope>
    <source>
        <strain evidence="7">Race5_Kim</strain>
    </source>
</reference>
<dbReference type="SMART" id="SM00184">
    <property type="entry name" value="RING"/>
    <property type="match status" value="1"/>
</dbReference>
<dbReference type="GO" id="GO:0006511">
    <property type="term" value="P:ubiquitin-dependent protein catabolic process"/>
    <property type="evidence" value="ECO:0007669"/>
    <property type="project" value="TreeGrafter"/>
</dbReference>
<dbReference type="OrthoDB" id="1305878at2759"/>
<organism evidence="7 8">
    <name type="scientific">Passalora fulva</name>
    <name type="common">Tomato leaf mold</name>
    <name type="synonym">Cladosporium fulvum</name>
    <dbReference type="NCBI Taxonomy" id="5499"/>
    <lineage>
        <taxon>Eukaryota</taxon>
        <taxon>Fungi</taxon>
        <taxon>Dikarya</taxon>
        <taxon>Ascomycota</taxon>
        <taxon>Pezizomycotina</taxon>
        <taxon>Dothideomycetes</taxon>
        <taxon>Dothideomycetidae</taxon>
        <taxon>Mycosphaerellales</taxon>
        <taxon>Mycosphaerellaceae</taxon>
        <taxon>Fulvia</taxon>
    </lineage>
</organism>
<reference evidence="7" key="1">
    <citation type="submission" date="2021-12" db="EMBL/GenBank/DDBJ databases">
        <authorList>
            <person name="Zaccaron A."/>
            <person name="Stergiopoulos I."/>
        </authorList>
    </citation>
    <scope>NUCLEOTIDE SEQUENCE</scope>
    <source>
        <strain evidence="7">Race5_Kim</strain>
    </source>
</reference>
<feature type="compositionally biased region" description="Polar residues" evidence="5">
    <location>
        <begin position="445"/>
        <end position="456"/>
    </location>
</feature>
<feature type="domain" description="RING-type" evidence="6">
    <location>
        <begin position="20"/>
        <end position="72"/>
    </location>
</feature>
<dbReference type="InterPro" id="IPR036028">
    <property type="entry name" value="SH3-like_dom_sf"/>
</dbReference>
<dbReference type="InterPro" id="IPR017907">
    <property type="entry name" value="Znf_RING_CS"/>
</dbReference>
<feature type="region of interest" description="Disordered" evidence="5">
    <location>
        <begin position="244"/>
        <end position="456"/>
    </location>
</feature>
<evidence type="ECO:0000256" key="3">
    <source>
        <dbReference type="ARBA" id="ARBA00022833"/>
    </source>
</evidence>
<dbReference type="InterPro" id="IPR000433">
    <property type="entry name" value="Znf_ZZ"/>
</dbReference>
<gene>
    <name evidence="7" type="ORF">CLAFUR5_06040</name>
</gene>
<dbReference type="EMBL" id="CP090167">
    <property type="protein sequence ID" value="UJO18339.1"/>
    <property type="molecule type" value="Genomic_DNA"/>
</dbReference>
<dbReference type="GO" id="GO:0004842">
    <property type="term" value="F:ubiquitin-protein transferase activity"/>
    <property type="evidence" value="ECO:0007669"/>
    <property type="project" value="TreeGrafter"/>
</dbReference>
<dbReference type="PANTHER" id="PTHR16079:SF4">
    <property type="entry name" value="E3 UBIQUITIN-PROTEIN LIGASE CHFR"/>
    <property type="match status" value="1"/>
</dbReference>
<evidence type="ECO:0000256" key="4">
    <source>
        <dbReference type="PROSITE-ProRule" id="PRU00175"/>
    </source>
</evidence>
<feature type="region of interest" description="Disordered" evidence="5">
    <location>
        <begin position="767"/>
        <end position="794"/>
    </location>
</feature>
<keyword evidence="2 4" id="KW-0863">Zinc-finger</keyword>
<dbReference type="Gene3D" id="2.30.30.40">
    <property type="entry name" value="SH3 Domains"/>
    <property type="match status" value="1"/>
</dbReference>
<dbReference type="PANTHER" id="PTHR16079">
    <property type="entry name" value="UBIQUITIN LIGASE PROTEIN CHFR"/>
    <property type="match status" value="1"/>
</dbReference>
<dbReference type="Pfam" id="PF00569">
    <property type="entry name" value="ZZ"/>
    <property type="match status" value="1"/>
</dbReference>
<evidence type="ECO:0000256" key="1">
    <source>
        <dbReference type="ARBA" id="ARBA00022723"/>
    </source>
</evidence>
<proteinExistence type="predicted"/>
<feature type="compositionally biased region" description="Polar residues" evidence="5">
    <location>
        <begin position="214"/>
        <end position="224"/>
    </location>
</feature>
<evidence type="ECO:0000256" key="2">
    <source>
        <dbReference type="ARBA" id="ARBA00022771"/>
    </source>
</evidence>
<dbReference type="PROSITE" id="PS50089">
    <property type="entry name" value="ZF_RING_2"/>
    <property type="match status" value="1"/>
</dbReference>
<feature type="region of interest" description="Disordered" evidence="5">
    <location>
        <begin position="98"/>
        <end position="227"/>
    </location>
</feature>
<dbReference type="Gene3D" id="3.30.40.10">
    <property type="entry name" value="Zinc/RING finger domain, C3HC4 (zinc finger)"/>
    <property type="match status" value="1"/>
</dbReference>
<accession>A0A9Q8LJK2</accession>
<evidence type="ECO:0000256" key="5">
    <source>
        <dbReference type="SAM" id="MobiDB-lite"/>
    </source>
</evidence>
<name>A0A9Q8LJK2_PASFU</name>
<keyword evidence="8" id="KW-1185">Reference proteome</keyword>
<dbReference type="GeneID" id="71985918"/>
<dbReference type="KEGG" id="ffu:CLAFUR5_06040"/>
<dbReference type="InterPro" id="IPR018957">
    <property type="entry name" value="Znf_C3HC4_RING-type"/>
</dbReference>